<evidence type="ECO:0000259" key="9">
    <source>
        <dbReference type="Pfam" id="PF26138"/>
    </source>
</evidence>
<dbReference type="Proteomes" id="UP000187406">
    <property type="component" value="Unassembled WGS sequence"/>
</dbReference>
<evidence type="ECO:0000313" key="11">
    <source>
        <dbReference type="Proteomes" id="UP000187406"/>
    </source>
</evidence>
<dbReference type="Pfam" id="PF13359">
    <property type="entry name" value="DDE_Tnp_4"/>
    <property type="match status" value="1"/>
</dbReference>
<organism evidence="10 11">
    <name type="scientific">Cephalotus follicularis</name>
    <name type="common">Albany pitcher plant</name>
    <dbReference type="NCBI Taxonomy" id="3775"/>
    <lineage>
        <taxon>Eukaryota</taxon>
        <taxon>Viridiplantae</taxon>
        <taxon>Streptophyta</taxon>
        <taxon>Embryophyta</taxon>
        <taxon>Tracheophyta</taxon>
        <taxon>Spermatophyta</taxon>
        <taxon>Magnoliopsida</taxon>
        <taxon>eudicotyledons</taxon>
        <taxon>Gunneridae</taxon>
        <taxon>Pentapetalae</taxon>
        <taxon>rosids</taxon>
        <taxon>fabids</taxon>
        <taxon>Oxalidales</taxon>
        <taxon>Cephalotaceae</taxon>
        <taxon>Cephalotus</taxon>
    </lineage>
</organism>
<dbReference type="EMBL" id="BDDD01001070">
    <property type="protein sequence ID" value="GAV73070.1"/>
    <property type="molecule type" value="Genomic_DNA"/>
</dbReference>
<dbReference type="InParanoid" id="A0A1Q3BYJ0"/>
<dbReference type="PANTHER" id="PTHR22930">
    <property type="match status" value="1"/>
</dbReference>
<gene>
    <name evidence="10" type="ORF">CFOL_v3_16557</name>
</gene>
<comment type="subcellular location">
    <subcellularLocation>
        <location evidence="2">Nucleus</location>
    </subcellularLocation>
</comment>
<evidence type="ECO:0000256" key="7">
    <source>
        <dbReference type="ARBA" id="ARBA00023242"/>
    </source>
</evidence>
<dbReference type="GO" id="GO:0016787">
    <property type="term" value="F:hydrolase activity"/>
    <property type="evidence" value="ECO:0007669"/>
    <property type="project" value="UniProtKB-KW"/>
</dbReference>
<keyword evidence="5" id="KW-0479">Metal-binding</keyword>
<evidence type="ECO:0000256" key="3">
    <source>
        <dbReference type="ARBA" id="ARBA00006958"/>
    </source>
</evidence>
<keyword evidence="6" id="KW-0378">Hydrolase</keyword>
<comment type="cofactor">
    <cofactor evidence="1">
        <name>a divalent metal cation</name>
        <dbReference type="ChEBI" id="CHEBI:60240"/>
    </cofactor>
</comment>
<reference evidence="11" key="1">
    <citation type="submission" date="2016-04" db="EMBL/GenBank/DDBJ databases">
        <title>Cephalotus genome sequencing.</title>
        <authorList>
            <person name="Fukushima K."/>
            <person name="Hasebe M."/>
            <person name="Fang X."/>
        </authorList>
    </citation>
    <scope>NUCLEOTIDE SEQUENCE [LARGE SCALE GENOMIC DNA]</scope>
    <source>
        <strain evidence="11">cv. St1</strain>
    </source>
</reference>
<evidence type="ECO:0000313" key="10">
    <source>
        <dbReference type="EMBL" id="GAV73070.1"/>
    </source>
</evidence>
<accession>A0A1Q3BYJ0</accession>
<comment type="similarity">
    <text evidence="3">Belongs to the HARBI1 family.</text>
</comment>
<name>A0A1Q3BYJ0_CEPFO</name>
<protein>
    <submittedName>
        <fullName evidence="10">DDE_4 domain-containing protein</fullName>
    </submittedName>
</protein>
<sequence>MHRAQARCIPRNRDNTSILSKNAYTLELLGGSDRKCIELMRMSRKAYVRLCTHFRHKLWLHDSKHVSVEEKMAMFLAIIGHNERYVVIKGMFQHSSQTIHKYFHDVLVAMMTFAREMIVPSTFDPNPDSLGAHNHYDGFLSYFTIQYFIICDFNMIFTIVYAGWEGVAHDSMVLIEVMAKPSNNFSFPPPSKYYLCDSAYINARGFIAPYSNVRYLLGDFRRRCIMTKEEKFNNAHAKLRIVIELAYSVLKARFSILNKIAPYPFNVQRNVVIVCFAFNNFIRKIKINDELFAQYEESQMVTEQIWQEEEIGFATKGSHWGTADIQFMSNIREEIAVQLIGNI</sequence>
<dbReference type="InterPro" id="IPR045249">
    <property type="entry name" value="HARBI1-like"/>
</dbReference>
<evidence type="ECO:0000256" key="5">
    <source>
        <dbReference type="ARBA" id="ARBA00022723"/>
    </source>
</evidence>
<dbReference type="PANTHER" id="PTHR22930:SF262">
    <property type="entry name" value="MYB_SANT-LIKE DOMAIN, HARBINGER TRANSPOSASE-DERIVED NUCLEASE DOMAIN PROTEIN-RELATED"/>
    <property type="match status" value="1"/>
</dbReference>
<evidence type="ECO:0000256" key="1">
    <source>
        <dbReference type="ARBA" id="ARBA00001968"/>
    </source>
</evidence>
<dbReference type="InterPro" id="IPR058353">
    <property type="entry name" value="DUF8040"/>
</dbReference>
<dbReference type="AlphaFoldDB" id="A0A1Q3BYJ0"/>
<evidence type="ECO:0000256" key="6">
    <source>
        <dbReference type="ARBA" id="ARBA00022801"/>
    </source>
</evidence>
<evidence type="ECO:0000259" key="8">
    <source>
        <dbReference type="Pfam" id="PF13359"/>
    </source>
</evidence>
<dbReference type="STRING" id="3775.A0A1Q3BYJ0"/>
<evidence type="ECO:0000256" key="4">
    <source>
        <dbReference type="ARBA" id="ARBA00022722"/>
    </source>
</evidence>
<dbReference type="InterPro" id="IPR027806">
    <property type="entry name" value="HARBI1_dom"/>
</dbReference>
<feature type="domain" description="DUF8040" evidence="9">
    <location>
        <begin position="16"/>
        <end position="111"/>
    </location>
</feature>
<proteinExistence type="inferred from homology"/>
<comment type="caution">
    <text evidence="10">The sequence shown here is derived from an EMBL/GenBank/DDBJ whole genome shotgun (WGS) entry which is preliminary data.</text>
</comment>
<dbReference type="Pfam" id="PF26138">
    <property type="entry name" value="DUF8040"/>
    <property type="match status" value="1"/>
</dbReference>
<dbReference type="GO" id="GO:0005634">
    <property type="term" value="C:nucleus"/>
    <property type="evidence" value="ECO:0007669"/>
    <property type="project" value="UniProtKB-SubCell"/>
</dbReference>
<keyword evidence="11" id="KW-1185">Reference proteome</keyword>
<dbReference type="GO" id="GO:0004518">
    <property type="term" value="F:nuclease activity"/>
    <property type="evidence" value="ECO:0007669"/>
    <property type="project" value="UniProtKB-KW"/>
</dbReference>
<feature type="domain" description="DDE Tnp4" evidence="8">
    <location>
        <begin position="131"/>
        <end position="278"/>
    </location>
</feature>
<keyword evidence="7" id="KW-0539">Nucleus</keyword>
<evidence type="ECO:0000256" key="2">
    <source>
        <dbReference type="ARBA" id="ARBA00004123"/>
    </source>
</evidence>
<dbReference type="GO" id="GO:0046872">
    <property type="term" value="F:metal ion binding"/>
    <property type="evidence" value="ECO:0007669"/>
    <property type="project" value="UniProtKB-KW"/>
</dbReference>
<keyword evidence="4" id="KW-0540">Nuclease</keyword>
<dbReference type="OrthoDB" id="1681765at2759"/>